<dbReference type="Proteomes" id="UP001374535">
    <property type="component" value="Chromosome 10"/>
</dbReference>
<proteinExistence type="predicted"/>
<dbReference type="AlphaFoldDB" id="A0AAQ3MPK6"/>
<dbReference type="PANTHER" id="PTHR36053:SF1">
    <property type="entry name" value="OS04G0680300 PROTEIN"/>
    <property type="match status" value="1"/>
</dbReference>
<organism evidence="2 3">
    <name type="scientific">Vigna mungo</name>
    <name type="common">Black gram</name>
    <name type="synonym">Phaseolus mungo</name>
    <dbReference type="NCBI Taxonomy" id="3915"/>
    <lineage>
        <taxon>Eukaryota</taxon>
        <taxon>Viridiplantae</taxon>
        <taxon>Streptophyta</taxon>
        <taxon>Embryophyta</taxon>
        <taxon>Tracheophyta</taxon>
        <taxon>Spermatophyta</taxon>
        <taxon>Magnoliopsida</taxon>
        <taxon>eudicotyledons</taxon>
        <taxon>Gunneridae</taxon>
        <taxon>Pentapetalae</taxon>
        <taxon>rosids</taxon>
        <taxon>fabids</taxon>
        <taxon>Fabales</taxon>
        <taxon>Fabaceae</taxon>
        <taxon>Papilionoideae</taxon>
        <taxon>50 kb inversion clade</taxon>
        <taxon>NPAAA clade</taxon>
        <taxon>indigoferoid/millettioid clade</taxon>
        <taxon>Phaseoleae</taxon>
        <taxon>Vigna</taxon>
    </lineage>
</organism>
<name>A0AAQ3MPK6_VIGMU</name>
<dbReference type="EMBL" id="CP144691">
    <property type="protein sequence ID" value="WVY95026.1"/>
    <property type="molecule type" value="Genomic_DNA"/>
</dbReference>
<sequence>MMPEQWVSPCGNQCTNKYSALTQIPWRVFCKKGCSSEEETWEESRDYTWQISGFEESLSLSVKSLSSYQSSSWHVLSSSHKLFGLSTPGRVMCTWSVGLENCNLMCYKDPVLKDQQWSAYIDRSPGAVSYSAECFHACVSGCGYKFDVKKEKVDEVTPSGRPMPAPVEKPRPQPEEPIDMSEDILGTSA</sequence>
<accession>A0AAQ3MPK6</accession>
<feature type="region of interest" description="Disordered" evidence="1">
    <location>
        <begin position="155"/>
        <end position="189"/>
    </location>
</feature>
<evidence type="ECO:0000256" key="1">
    <source>
        <dbReference type="SAM" id="MobiDB-lite"/>
    </source>
</evidence>
<keyword evidence="3" id="KW-1185">Reference proteome</keyword>
<dbReference type="PANTHER" id="PTHR36053">
    <property type="entry name" value="OSJNBB0017I01.18 PROTEIN"/>
    <property type="match status" value="1"/>
</dbReference>
<evidence type="ECO:0000313" key="2">
    <source>
        <dbReference type="EMBL" id="WVY95026.1"/>
    </source>
</evidence>
<gene>
    <name evidence="2" type="ORF">V8G54_034114</name>
</gene>
<reference evidence="2 3" key="1">
    <citation type="journal article" date="2023" name="Life. Sci Alliance">
        <title>Evolutionary insights into 3D genome organization and epigenetic landscape of Vigna mungo.</title>
        <authorList>
            <person name="Junaid A."/>
            <person name="Singh B."/>
            <person name="Bhatia S."/>
        </authorList>
    </citation>
    <scope>NUCLEOTIDE SEQUENCE [LARGE SCALE GENOMIC DNA]</scope>
    <source>
        <strain evidence="2">Urdbean</strain>
    </source>
</reference>
<evidence type="ECO:0000313" key="3">
    <source>
        <dbReference type="Proteomes" id="UP001374535"/>
    </source>
</evidence>
<protein>
    <submittedName>
        <fullName evidence="2">Uncharacterized protein</fullName>
    </submittedName>
</protein>